<protein>
    <recommendedName>
        <fullName evidence="1">TraC-like domain-containing protein</fullName>
    </recommendedName>
</protein>
<sequence>MARHTPAQKLVEIKEIRDGVLVLKDGSLRVIMIASSLNFALKSQEEQDAIIFQYQNYLNSLDFSVETFVQSRKLNIEPYLETLRDRLSREYNELMKIQTAEYIEFIKSFVESANIMTHSFYVVVPFTPAGILEKEHMRSGLFSFLPDLSGRRKKEKKEMEEHGVRQALFEEYKTQLYQRVEVARQGLARISVRLVPLNTEELIELFYGLYNPGELEKGKMPEVAA</sequence>
<comment type="caution">
    <text evidence="2">The sequence shown here is derived from an EMBL/GenBank/DDBJ whole genome shotgun (WGS) entry which is preliminary data.</text>
</comment>
<dbReference type="AlphaFoldDB" id="A0A1G2G4C8"/>
<dbReference type="STRING" id="1802117.A3J54_04490"/>
<dbReference type="InterPro" id="IPR058596">
    <property type="entry name" value="TraC-like_dom"/>
</dbReference>
<feature type="domain" description="TraC-like" evidence="1">
    <location>
        <begin position="19"/>
        <end position="206"/>
    </location>
</feature>
<dbReference type="EMBL" id="MHNN01000024">
    <property type="protein sequence ID" value="OGZ45106.1"/>
    <property type="molecule type" value="Genomic_DNA"/>
</dbReference>
<evidence type="ECO:0000313" key="3">
    <source>
        <dbReference type="Proteomes" id="UP000176576"/>
    </source>
</evidence>
<gene>
    <name evidence="2" type="ORF">A3J54_04490</name>
</gene>
<dbReference type="Pfam" id="PF26593">
    <property type="entry name" value="TraC-like"/>
    <property type="match status" value="1"/>
</dbReference>
<accession>A0A1G2G4C8</accession>
<proteinExistence type="predicted"/>
<evidence type="ECO:0000313" key="2">
    <source>
        <dbReference type="EMBL" id="OGZ45106.1"/>
    </source>
</evidence>
<reference evidence="2 3" key="1">
    <citation type="journal article" date="2016" name="Nat. Commun.">
        <title>Thousands of microbial genomes shed light on interconnected biogeochemical processes in an aquifer system.</title>
        <authorList>
            <person name="Anantharaman K."/>
            <person name="Brown C.T."/>
            <person name="Hug L.A."/>
            <person name="Sharon I."/>
            <person name="Castelle C.J."/>
            <person name="Probst A.J."/>
            <person name="Thomas B.C."/>
            <person name="Singh A."/>
            <person name="Wilkins M.J."/>
            <person name="Karaoz U."/>
            <person name="Brodie E.L."/>
            <person name="Williams K.H."/>
            <person name="Hubbard S.S."/>
            <person name="Banfield J.F."/>
        </authorList>
    </citation>
    <scope>NUCLEOTIDE SEQUENCE [LARGE SCALE GENOMIC DNA]</scope>
</reference>
<organism evidence="2 3">
    <name type="scientific">Candidatus Ryanbacteria bacterium RIFCSPHIGHO2_02_FULL_45_13b</name>
    <dbReference type="NCBI Taxonomy" id="1802117"/>
    <lineage>
        <taxon>Bacteria</taxon>
        <taxon>Candidatus Ryaniibacteriota</taxon>
    </lineage>
</organism>
<evidence type="ECO:0000259" key="1">
    <source>
        <dbReference type="Pfam" id="PF26593"/>
    </source>
</evidence>
<dbReference type="Proteomes" id="UP000176576">
    <property type="component" value="Unassembled WGS sequence"/>
</dbReference>
<name>A0A1G2G4C8_9BACT</name>